<evidence type="ECO:0000259" key="2">
    <source>
        <dbReference type="SMART" id="SM00327"/>
    </source>
</evidence>
<evidence type="ECO:0000313" key="4">
    <source>
        <dbReference type="WBParaSite" id="nRc.2.0.1.t21659-RA"/>
    </source>
</evidence>
<dbReference type="InterPro" id="IPR010734">
    <property type="entry name" value="Copine_C"/>
</dbReference>
<dbReference type="InterPro" id="IPR036465">
    <property type="entry name" value="vWFA_dom_sf"/>
</dbReference>
<dbReference type="InterPro" id="IPR002035">
    <property type="entry name" value="VWF_A"/>
</dbReference>
<dbReference type="WBParaSite" id="nRc.2.0.1.t21659-RA">
    <property type="protein sequence ID" value="nRc.2.0.1.t21659-RA"/>
    <property type="gene ID" value="nRc.2.0.1.g21659"/>
</dbReference>
<organism evidence="3 4">
    <name type="scientific">Romanomermis culicivorax</name>
    <name type="common">Nematode worm</name>
    <dbReference type="NCBI Taxonomy" id="13658"/>
    <lineage>
        <taxon>Eukaryota</taxon>
        <taxon>Metazoa</taxon>
        <taxon>Ecdysozoa</taxon>
        <taxon>Nematoda</taxon>
        <taxon>Enoplea</taxon>
        <taxon>Dorylaimia</taxon>
        <taxon>Mermithida</taxon>
        <taxon>Mermithoidea</taxon>
        <taxon>Mermithidae</taxon>
        <taxon>Romanomermis</taxon>
    </lineage>
</organism>
<keyword evidence="1" id="KW-1133">Transmembrane helix</keyword>
<dbReference type="InterPro" id="IPR052079">
    <property type="entry name" value="E3_ligase/Copine_domain"/>
</dbReference>
<evidence type="ECO:0000256" key="1">
    <source>
        <dbReference type="SAM" id="Phobius"/>
    </source>
</evidence>
<dbReference type="Proteomes" id="UP000887565">
    <property type="component" value="Unplaced"/>
</dbReference>
<dbReference type="SUPFAM" id="SSF53300">
    <property type="entry name" value="vWA-like"/>
    <property type="match status" value="1"/>
</dbReference>
<dbReference type="Pfam" id="PF07002">
    <property type="entry name" value="Copine"/>
    <property type="match status" value="1"/>
</dbReference>
<evidence type="ECO:0000313" key="3">
    <source>
        <dbReference type="Proteomes" id="UP000887565"/>
    </source>
</evidence>
<keyword evidence="3" id="KW-1185">Reference proteome</keyword>
<dbReference type="AlphaFoldDB" id="A0A915J7C9"/>
<accession>A0A915J7C9</accession>
<dbReference type="PANTHER" id="PTHR45751:SF48">
    <property type="entry name" value="COPINE FAMILY PROTEIN 1"/>
    <property type="match status" value="1"/>
</dbReference>
<keyword evidence="1" id="KW-0472">Membrane</keyword>
<dbReference type="GO" id="GO:0005634">
    <property type="term" value="C:nucleus"/>
    <property type="evidence" value="ECO:0007669"/>
    <property type="project" value="TreeGrafter"/>
</dbReference>
<keyword evidence="1" id="KW-0812">Transmembrane</keyword>
<name>A0A915J7C9_ROMCU</name>
<sequence length="510" mass="56436">MTETFASSSSSSDIEENNFLHFLWRLTTTLFVGILVFIIFKFWSKISNFRRENCDDRITGESIIVKNSQENFCEQNSGSEEDIQLQRRKRHVEMDSSKTQVQEYRITSGSTSTSVAPVDQTTFKVCRCESCKCPCCLSLGAADQSQLTLKTGGGSGSHVTELELGDWSSLESGRGMKQRVKIVTTLDVTIQPRRGAGRTGRITSRTTEAEEQTGRPVRINVYVDSFSEQMETLQIEPEPSPEPEPESDQTNSLLEVAHAQTVEEVVEKVATLDSVGDIIREAGLESSNLIFGIDYTASNKAQGEKSFGGKSLHSIQRDVLNPYQQVISILGKTLAPFATSGFIAAYGFGDAKTEDTGVFPICTKTGFCKSFEEMLRVYNEVTPSVILSGPTNFAPLIYEAINICKQVKTYHILVIVADGQVTNEAATKEAIVAACQYPLSIIVVGVGDGPWDMMQNFDESLPKRTWDNFHFVDFHKVTTGPQNPDLMFSVQALIEIPDQYKKIKALGLLK</sequence>
<dbReference type="GO" id="GO:0016567">
    <property type="term" value="P:protein ubiquitination"/>
    <property type="evidence" value="ECO:0007669"/>
    <property type="project" value="TreeGrafter"/>
</dbReference>
<dbReference type="PANTHER" id="PTHR45751">
    <property type="entry name" value="COPINE FAMILY PROTEIN 1"/>
    <property type="match status" value="1"/>
</dbReference>
<proteinExistence type="predicted"/>
<dbReference type="GO" id="GO:0004842">
    <property type="term" value="F:ubiquitin-protein transferase activity"/>
    <property type="evidence" value="ECO:0007669"/>
    <property type="project" value="TreeGrafter"/>
</dbReference>
<reference evidence="4" key="1">
    <citation type="submission" date="2022-11" db="UniProtKB">
        <authorList>
            <consortium name="WormBaseParasite"/>
        </authorList>
    </citation>
    <scope>IDENTIFICATION</scope>
</reference>
<feature type="domain" description="VWFA" evidence="2">
    <location>
        <begin position="286"/>
        <end position="492"/>
    </location>
</feature>
<feature type="transmembrane region" description="Helical" evidence="1">
    <location>
        <begin position="22"/>
        <end position="43"/>
    </location>
</feature>
<dbReference type="SMART" id="SM00327">
    <property type="entry name" value="VWA"/>
    <property type="match status" value="1"/>
</dbReference>
<protein>
    <submittedName>
        <fullName evidence="4">VWFA domain-containing protein</fullName>
    </submittedName>
</protein>